<keyword evidence="4" id="KW-1003">Cell membrane</keyword>
<comment type="caution">
    <text evidence="10">The sequence shown here is derived from an EMBL/GenBank/DDBJ whole genome shotgun (WGS) entry which is preliminary data.</text>
</comment>
<dbReference type="InterPro" id="IPR000802">
    <property type="entry name" value="Arsenical_pump_ArsB"/>
</dbReference>
<feature type="transmembrane region" description="Helical" evidence="8">
    <location>
        <begin position="5"/>
        <end position="23"/>
    </location>
</feature>
<feature type="transmembrane region" description="Helical" evidence="8">
    <location>
        <begin position="242"/>
        <end position="265"/>
    </location>
</feature>
<feature type="transmembrane region" description="Helical" evidence="8">
    <location>
        <begin position="363"/>
        <end position="382"/>
    </location>
</feature>
<accession>A0A931MCE6</accession>
<proteinExistence type="inferred from homology"/>
<dbReference type="GO" id="GO:0015105">
    <property type="term" value="F:arsenite transmembrane transporter activity"/>
    <property type="evidence" value="ECO:0007669"/>
    <property type="project" value="InterPro"/>
</dbReference>
<dbReference type="Proteomes" id="UP000628448">
    <property type="component" value="Unassembled WGS sequence"/>
</dbReference>
<protein>
    <submittedName>
        <fullName evidence="10">Arsenic transporter</fullName>
    </submittedName>
</protein>
<dbReference type="PANTHER" id="PTHR43302:SF5">
    <property type="entry name" value="TRANSPORTER ARSB-RELATED"/>
    <property type="match status" value="1"/>
</dbReference>
<keyword evidence="5 8" id="KW-0812">Transmembrane</keyword>
<feature type="transmembrane region" description="Helical" evidence="8">
    <location>
        <begin position="277"/>
        <end position="301"/>
    </location>
</feature>
<organism evidence="10 11">
    <name type="scientific">Panacibacter microcysteis</name>
    <dbReference type="NCBI Taxonomy" id="2793269"/>
    <lineage>
        <taxon>Bacteria</taxon>
        <taxon>Pseudomonadati</taxon>
        <taxon>Bacteroidota</taxon>
        <taxon>Chitinophagia</taxon>
        <taxon>Chitinophagales</taxon>
        <taxon>Chitinophagaceae</taxon>
        <taxon>Panacibacter</taxon>
    </lineage>
</organism>
<evidence type="ECO:0000256" key="1">
    <source>
        <dbReference type="ARBA" id="ARBA00004651"/>
    </source>
</evidence>
<evidence type="ECO:0000256" key="5">
    <source>
        <dbReference type="ARBA" id="ARBA00022692"/>
    </source>
</evidence>
<reference evidence="10" key="1">
    <citation type="submission" date="2020-11" db="EMBL/GenBank/DDBJ databases">
        <title>Bacterial whole genome sequence for Panacibacter sp. DH6.</title>
        <authorList>
            <person name="Le V."/>
            <person name="Ko S."/>
            <person name="Ahn C.-Y."/>
            <person name="Oh H.-M."/>
        </authorList>
    </citation>
    <scope>NUCLEOTIDE SEQUENCE</scope>
    <source>
        <strain evidence="10">DH6</strain>
    </source>
</reference>
<keyword evidence="3" id="KW-0813">Transport</keyword>
<dbReference type="PANTHER" id="PTHR43302">
    <property type="entry name" value="TRANSPORTER ARSB-RELATED"/>
    <property type="match status" value="1"/>
</dbReference>
<keyword evidence="11" id="KW-1185">Reference proteome</keyword>
<feature type="transmembrane region" description="Helical" evidence="8">
    <location>
        <begin position="99"/>
        <end position="126"/>
    </location>
</feature>
<dbReference type="PRINTS" id="PR00758">
    <property type="entry name" value="ARSENICPUMP"/>
</dbReference>
<name>A0A931MCE6_9BACT</name>
<feature type="transmembrane region" description="Helical" evidence="8">
    <location>
        <begin position="394"/>
        <end position="414"/>
    </location>
</feature>
<dbReference type="RefSeq" id="WP_196992124.1">
    <property type="nucleotide sequence ID" value="NZ_JADWYR010000002.1"/>
</dbReference>
<sequence>MTPNIFIWIIALLVIFLIIIRPFKLSEAYWAVAGAALLVIFRLITPVDALDGVTKGLDVYLFLAGMMLMAEVAREAKLFAWLATLAVSFSKGSPRKLFLLVYVVGIATTTFLSNDATAVVLTPAVFAAAKAANVKNVLPYLLICAFIANAASFVLPISNPANLVIYGDKLPPLLSWLRQYTIPSLVSILITYLALYYTQRKSLAGSIETNISIPALSPAGKLAGTGILLSALVLTICSALDIALGLPTAITGLLIFVVVTTGCGLQPASIIRQVSWAVLPMVAGLFVIVEGLTKTGVLAFAENWLTHNSRESAGATTWLSGLGIAFISNIMNNLPSGLIAGNAVQAAAVPEIIQRSVLIGVDLGPNLSVTGSLATILWLIVLRREGEDISAWQFLKTGLVVMLPALLATLATLWI</sequence>
<dbReference type="InterPro" id="IPR004680">
    <property type="entry name" value="Cit_transptr-like_dom"/>
</dbReference>
<feature type="transmembrane region" description="Helical" evidence="8">
    <location>
        <begin position="177"/>
        <end position="198"/>
    </location>
</feature>
<evidence type="ECO:0000259" key="9">
    <source>
        <dbReference type="Pfam" id="PF03600"/>
    </source>
</evidence>
<evidence type="ECO:0000256" key="6">
    <source>
        <dbReference type="ARBA" id="ARBA00022989"/>
    </source>
</evidence>
<gene>
    <name evidence="10" type="ORF">I5907_17645</name>
</gene>
<feature type="transmembrane region" description="Helical" evidence="8">
    <location>
        <begin position="138"/>
        <end position="157"/>
    </location>
</feature>
<feature type="transmembrane region" description="Helical" evidence="8">
    <location>
        <begin position="219"/>
        <end position="236"/>
    </location>
</feature>
<evidence type="ECO:0000256" key="4">
    <source>
        <dbReference type="ARBA" id="ARBA00022475"/>
    </source>
</evidence>
<evidence type="ECO:0000313" key="11">
    <source>
        <dbReference type="Proteomes" id="UP000628448"/>
    </source>
</evidence>
<keyword evidence="6 8" id="KW-1133">Transmembrane helix</keyword>
<evidence type="ECO:0000313" key="10">
    <source>
        <dbReference type="EMBL" id="MBG9378066.1"/>
    </source>
</evidence>
<dbReference type="CDD" id="cd01118">
    <property type="entry name" value="ArsB_permease"/>
    <property type="match status" value="1"/>
</dbReference>
<comment type="subcellular location">
    <subcellularLocation>
        <location evidence="1">Cell membrane</location>
        <topology evidence="1">Multi-pass membrane protein</topology>
    </subcellularLocation>
</comment>
<evidence type="ECO:0000256" key="3">
    <source>
        <dbReference type="ARBA" id="ARBA00022448"/>
    </source>
</evidence>
<feature type="transmembrane region" description="Helical" evidence="8">
    <location>
        <begin position="29"/>
        <end position="47"/>
    </location>
</feature>
<feature type="domain" description="Citrate transporter-like" evidence="9">
    <location>
        <begin position="16"/>
        <end position="349"/>
    </location>
</feature>
<evidence type="ECO:0000256" key="8">
    <source>
        <dbReference type="SAM" id="Phobius"/>
    </source>
</evidence>
<dbReference type="GO" id="GO:0005886">
    <property type="term" value="C:plasma membrane"/>
    <property type="evidence" value="ECO:0007669"/>
    <property type="project" value="UniProtKB-SubCell"/>
</dbReference>
<keyword evidence="7 8" id="KW-0472">Membrane</keyword>
<comment type="similarity">
    <text evidence="2">Belongs to the CitM (TC 2.A.11) transporter family.</text>
</comment>
<evidence type="ECO:0000256" key="2">
    <source>
        <dbReference type="ARBA" id="ARBA00009843"/>
    </source>
</evidence>
<dbReference type="AlphaFoldDB" id="A0A931MCE6"/>
<dbReference type="Pfam" id="PF03600">
    <property type="entry name" value="CitMHS"/>
    <property type="match status" value="1"/>
</dbReference>
<dbReference type="EMBL" id="JADWYR010000002">
    <property type="protein sequence ID" value="MBG9378066.1"/>
    <property type="molecule type" value="Genomic_DNA"/>
</dbReference>
<evidence type="ECO:0000256" key="7">
    <source>
        <dbReference type="ARBA" id="ARBA00023136"/>
    </source>
</evidence>